<feature type="region of interest" description="Disordered" evidence="4">
    <location>
        <begin position="121"/>
        <end position="184"/>
    </location>
</feature>
<feature type="compositionally biased region" description="Polar residues" evidence="4">
    <location>
        <begin position="168"/>
        <end position="184"/>
    </location>
</feature>
<evidence type="ECO:0000256" key="1">
    <source>
        <dbReference type="ARBA" id="ARBA00004123"/>
    </source>
</evidence>
<reference evidence="7" key="1">
    <citation type="submission" date="2022-10" db="EMBL/GenBank/DDBJ databases">
        <title>Genome assembly of Pristionchus species.</title>
        <authorList>
            <person name="Yoshida K."/>
            <person name="Sommer R.J."/>
        </authorList>
    </citation>
    <scope>NUCLEOTIDE SEQUENCE [LARGE SCALE GENOMIC DNA]</scope>
    <source>
        <strain evidence="7">RS5460</strain>
    </source>
</reference>
<evidence type="ECO:0000313" key="6">
    <source>
        <dbReference type="EMBL" id="GMR53484.1"/>
    </source>
</evidence>
<keyword evidence="7" id="KW-1185">Reference proteome</keyword>
<comment type="caution">
    <text evidence="6">The sequence shown here is derived from an EMBL/GenBank/DDBJ whole genome shotgun (WGS) entry which is preliminary data.</text>
</comment>
<dbReference type="GO" id="GO:0003684">
    <property type="term" value="F:damaged DNA binding"/>
    <property type="evidence" value="ECO:0007669"/>
    <property type="project" value="TreeGrafter"/>
</dbReference>
<feature type="compositionally biased region" description="Polar residues" evidence="4">
    <location>
        <begin position="121"/>
        <end position="131"/>
    </location>
</feature>
<evidence type="ECO:0000256" key="4">
    <source>
        <dbReference type="SAM" id="MobiDB-lite"/>
    </source>
</evidence>
<comment type="subcellular location">
    <subcellularLocation>
        <location evidence="1">Nucleus</location>
    </subcellularLocation>
</comment>
<dbReference type="InterPro" id="IPR013882">
    <property type="entry name" value="Ctp1_C"/>
</dbReference>
<proteinExistence type="predicted"/>
<dbReference type="InterPro" id="IPR033316">
    <property type="entry name" value="RBBP8-like"/>
</dbReference>
<sequence>MLGHSPGMGYPQSYQPHVFTEQTWPLAKYTGLSGSPKVNVEGNVRAVFSIHRRQLAVWNENRILISIDLHHSKTIIPTKDLYAIVKENKVSLCRLKFRSLPERVSFGAALADLVHVTNDKGASQDTSSQGWQSTHGSSPSPSEFSSQGNSEPGTEMGPDMEGFPRPSRVSTPVSTIQTSPSKSSPWRCYFHKISISPIPRSTEVEPIFKTPTLNQPSAKRFFIFEEENKENEVAGAKVMRVESPIALEETVEEPSSLNQSIELFDGDDSAILKSLGESMELFDDDKLTCRNEASHDALLGYEMESLKKEGITDLFDSYEEEEEEMNSADQSHEKKLIIDEEWIKYVIETPNEESAEEGEWGITHSFIARLREIPEEKKLKDGDVIRVKGDRALMHGHDCPCCREYYDALGLEGQERERRVDKVSRHRFVTRPMPQTPPFYWDIDFPSEDEQRRRGLL</sequence>
<dbReference type="GO" id="GO:0005634">
    <property type="term" value="C:nucleus"/>
    <property type="evidence" value="ECO:0007669"/>
    <property type="project" value="UniProtKB-SubCell"/>
</dbReference>
<name>A0AAN5D0S2_9BILA</name>
<evidence type="ECO:0000259" key="5">
    <source>
        <dbReference type="Pfam" id="PF08573"/>
    </source>
</evidence>
<dbReference type="EMBL" id="BTRK01000005">
    <property type="protein sequence ID" value="GMR53484.1"/>
    <property type="molecule type" value="Genomic_DNA"/>
</dbReference>
<keyword evidence="3" id="KW-0539">Nucleus</keyword>
<dbReference type="PANTHER" id="PTHR15107">
    <property type="entry name" value="RETINOBLASTOMA BINDING PROTEIN 8"/>
    <property type="match status" value="1"/>
</dbReference>
<accession>A0AAN5D0S2</accession>
<dbReference type="Pfam" id="PF08573">
    <property type="entry name" value="SAE2"/>
    <property type="match status" value="1"/>
</dbReference>
<feature type="domain" description="DNA endonuclease activator Ctp1 C-terminal" evidence="5">
    <location>
        <begin position="417"/>
        <end position="447"/>
    </location>
</feature>
<organism evidence="6 7">
    <name type="scientific">Pristionchus mayeri</name>
    <dbReference type="NCBI Taxonomy" id="1317129"/>
    <lineage>
        <taxon>Eukaryota</taxon>
        <taxon>Metazoa</taxon>
        <taxon>Ecdysozoa</taxon>
        <taxon>Nematoda</taxon>
        <taxon>Chromadorea</taxon>
        <taxon>Rhabditida</taxon>
        <taxon>Rhabditina</taxon>
        <taxon>Diplogasteromorpha</taxon>
        <taxon>Diplogasteroidea</taxon>
        <taxon>Neodiplogasteridae</taxon>
        <taxon>Pristionchus</taxon>
    </lineage>
</organism>
<dbReference type="GO" id="GO:0010792">
    <property type="term" value="P:DNA double-strand break processing involved in repair via single-strand annealing"/>
    <property type="evidence" value="ECO:0007669"/>
    <property type="project" value="TreeGrafter"/>
</dbReference>
<keyword evidence="2" id="KW-0227">DNA damage</keyword>
<gene>
    <name evidence="6" type="ORF">PMAYCL1PPCAC_23679</name>
</gene>
<feature type="compositionally biased region" description="Low complexity" evidence="4">
    <location>
        <begin position="132"/>
        <end position="151"/>
    </location>
</feature>
<evidence type="ECO:0000256" key="3">
    <source>
        <dbReference type="ARBA" id="ARBA00023242"/>
    </source>
</evidence>
<dbReference type="Proteomes" id="UP001328107">
    <property type="component" value="Unassembled WGS sequence"/>
</dbReference>
<dbReference type="PANTHER" id="PTHR15107:SF0">
    <property type="entry name" value="DNA ENDONUCLEASE ACTIVATOR CTP1 C-TERMINAL DOMAIN-CONTAINING PROTEIN"/>
    <property type="match status" value="1"/>
</dbReference>
<evidence type="ECO:0000313" key="7">
    <source>
        <dbReference type="Proteomes" id="UP001328107"/>
    </source>
</evidence>
<evidence type="ECO:0000256" key="2">
    <source>
        <dbReference type="ARBA" id="ARBA00022763"/>
    </source>
</evidence>
<dbReference type="AlphaFoldDB" id="A0AAN5D0S2"/>
<protein>
    <recommendedName>
        <fullName evidence="5">DNA endonuclease activator Ctp1 C-terminal domain-containing protein</fullName>
    </recommendedName>
</protein>